<comment type="caution">
    <text evidence="1">The sequence shown here is derived from an EMBL/GenBank/DDBJ whole genome shotgun (WGS) entry which is preliminary data.</text>
</comment>
<proteinExistence type="predicted"/>
<gene>
    <name evidence="1" type="ORF">GCM10023333_03200</name>
</gene>
<dbReference type="Proteomes" id="UP001499988">
    <property type="component" value="Unassembled WGS sequence"/>
</dbReference>
<sequence>MRNTKMNHSPTFRLNQILSKIVTPDFTEPRKQPRLWRFKSEASGSLFQRPTAATLAVHR</sequence>
<evidence type="ECO:0000313" key="1">
    <source>
        <dbReference type="EMBL" id="GAA4873722.1"/>
    </source>
</evidence>
<reference evidence="2" key="1">
    <citation type="journal article" date="2019" name="Int. J. Syst. Evol. Microbiol.">
        <title>The Global Catalogue of Microorganisms (GCM) 10K type strain sequencing project: providing services to taxonomists for standard genome sequencing and annotation.</title>
        <authorList>
            <consortium name="The Broad Institute Genomics Platform"/>
            <consortium name="The Broad Institute Genome Sequencing Center for Infectious Disease"/>
            <person name="Wu L."/>
            <person name="Ma J."/>
        </authorList>
    </citation>
    <scope>NUCLEOTIDE SEQUENCE [LARGE SCALE GENOMIC DNA]</scope>
    <source>
        <strain evidence="2">JCM 18401</strain>
    </source>
</reference>
<dbReference type="EMBL" id="BAABJZ010000005">
    <property type="protein sequence ID" value="GAA4873722.1"/>
    <property type="molecule type" value="Genomic_DNA"/>
</dbReference>
<accession>A0ABP9ECE7</accession>
<keyword evidence="2" id="KW-1185">Reference proteome</keyword>
<protein>
    <submittedName>
        <fullName evidence="1">Uncharacterized protein</fullName>
    </submittedName>
</protein>
<name>A0ABP9ECE7_9GAMM</name>
<evidence type="ECO:0000313" key="2">
    <source>
        <dbReference type="Proteomes" id="UP001499988"/>
    </source>
</evidence>
<organism evidence="1 2">
    <name type="scientific">Ferrimonas pelagia</name>
    <dbReference type="NCBI Taxonomy" id="1177826"/>
    <lineage>
        <taxon>Bacteria</taxon>
        <taxon>Pseudomonadati</taxon>
        <taxon>Pseudomonadota</taxon>
        <taxon>Gammaproteobacteria</taxon>
        <taxon>Alteromonadales</taxon>
        <taxon>Ferrimonadaceae</taxon>
        <taxon>Ferrimonas</taxon>
    </lineage>
</organism>